<dbReference type="WBParaSite" id="HPBE_0001325801-mRNA-1">
    <property type="protein sequence ID" value="HPBE_0001325801-mRNA-1"/>
    <property type="gene ID" value="HPBE_0001325801"/>
</dbReference>
<sequence>MTIRASPQLATKGHHRIPARSQARALALAEQDGEASWKSTHMLGRAKDELWSLLDEKTADVPSQEVIIVAGDLNGHVSAAKDGYDCHGGLGFGSRNADGRLESRDGERFLYRLVNVHHRQAEDVEKLFGINDENGHLLMDRKMVLNRWRTYFEEVSTIEFAHPRIPSSSPVHGTVQKINVEEVEAAPKKMKPGNATSPADLAADLWKSKSWYPTKWLATFFNQVVSVIVYFPIQEMLQRTEKVEVGCC</sequence>
<reference evidence="1 2" key="1">
    <citation type="submission" date="2018-11" db="EMBL/GenBank/DDBJ databases">
        <authorList>
            <consortium name="Pathogen Informatics"/>
        </authorList>
    </citation>
    <scope>NUCLEOTIDE SEQUENCE [LARGE SCALE GENOMIC DNA]</scope>
</reference>
<reference evidence="3" key="2">
    <citation type="submission" date="2019-09" db="UniProtKB">
        <authorList>
            <consortium name="WormBaseParasite"/>
        </authorList>
    </citation>
    <scope>IDENTIFICATION</scope>
</reference>
<dbReference type="AlphaFoldDB" id="A0A183FXH9"/>
<evidence type="ECO:0000313" key="2">
    <source>
        <dbReference type="Proteomes" id="UP000050761"/>
    </source>
</evidence>
<dbReference type="EMBL" id="UZAH01027843">
    <property type="protein sequence ID" value="VDO95486.1"/>
    <property type="molecule type" value="Genomic_DNA"/>
</dbReference>
<organism evidence="2 3">
    <name type="scientific">Heligmosomoides polygyrus</name>
    <name type="common">Parasitic roundworm</name>
    <dbReference type="NCBI Taxonomy" id="6339"/>
    <lineage>
        <taxon>Eukaryota</taxon>
        <taxon>Metazoa</taxon>
        <taxon>Ecdysozoa</taxon>
        <taxon>Nematoda</taxon>
        <taxon>Chromadorea</taxon>
        <taxon>Rhabditida</taxon>
        <taxon>Rhabditina</taxon>
        <taxon>Rhabditomorpha</taxon>
        <taxon>Strongyloidea</taxon>
        <taxon>Heligmosomidae</taxon>
        <taxon>Heligmosomoides</taxon>
    </lineage>
</organism>
<protein>
    <submittedName>
        <fullName evidence="3">Endo/exonuclease/phosphatase domain-containing protein</fullName>
    </submittedName>
</protein>
<keyword evidence="2" id="KW-1185">Reference proteome</keyword>
<dbReference type="Proteomes" id="UP000050761">
    <property type="component" value="Unassembled WGS sequence"/>
</dbReference>
<accession>A0A3P7Z2C2</accession>
<evidence type="ECO:0000313" key="1">
    <source>
        <dbReference type="EMBL" id="VDO95486.1"/>
    </source>
</evidence>
<evidence type="ECO:0000313" key="3">
    <source>
        <dbReference type="WBParaSite" id="HPBE_0001325801-mRNA-1"/>
    </source>
</evidence>
<gene>
    <name evidence="1" type="ORF">HPBE_LOCUS13259</name>
</gene>
<proteinExistence type="predicted"/>
<accession>A0A183FXH9</accession>
<name>A0A183FXH9_HELPZ</name>